<dbReference type="GO" id="GO:0006364">
    <property type="term" value="P:rRNA processing"/>
    <property type="evidence" value="ECO:0007669"/>
    <property type="project" value="UniProtKB-KW"/>
</dbReference>
<feature type="region of interest" description="Disordered" evidence="18">
    <location>
        <begin position="75"/>
        <end position="299"/>
    </location>
</feature>
<evidence type="ECO:0000259" key="19">
    <source>
        <dbReference type="PROSITE" id="PS50126"/>
    </source>
</evidence>
<dbReference type="PROSITE" id="PS50126">
    <property type="entry name" value="S1"/>
    <property type="match status" value="1"/>
</dbReference>
<dbReference type="Gene3D" id="2.40.50.140">
    <property type="entry name" value="Nucleic acid-binding proteins"/>
    <property type="match status" value="1"/>
</dbReference>
<comment type="catalytic activity">
    <reaction evidence="15">
        <text>Endonucleolytic cleavage of single-stranded RNA in A- and U-rich regions.</text>
        <dbReference type="EC" id="3.1.26.12"/>
    </reaction>
</comment>
<evidence type="ECO:0000256" key="15">
    <source>
        <dbReference type="ARBA" id="ARBA00050524"/>
    </source>
</evidence>
<name>A0A1X2ENJ1_9MYCO</name>
<dbReference type="RefSeq" id="WP_207568390.1">
    <property type="nucleotide sequence ID" value="NZ_LQPZ01000012.1"/>
</dbReference>
<dbReference type="GO" id="GO:0046872">
    <property type="term" value="F:metal ion binding"/>
    <property type="evidence" value="ECO:0007669"/>
    <property type="project" value="UniProtKB-KW"/>
</dbReference>
<keyword evidence="8" id="KW-0819">tRNA processing</keyword>
<dbReference type="NCBIfam" id="TIGR00757">
    <property type="entry name" value="RNaseEG"/>
    <property type="match status" value="1"/>
</dbReference>
<feature type="compositionally biased region" description="Basic and acidic residues" evidence="18">
    <location>
        <begin position="258"/>
        <end position="269"/>
    </location>
</feature>
<keyword evidence="7" id="KW-0507">mRNA processing</keyword>
<evidence type="ECO:0000256" key="5">
    <source>
        <dbReference type="ARBA" id="ARBA00022490"/>
    </source>
</evidence>
<dbReference type="InterPro" id="IPR019307">
    <property type="entry name" value="RNA-bd_AU-1/RNase_E/G"/>
</dbReference>
<feature type="domain" description="S1 motif" evidence="19">
    <location>
        <begin position="359"/>
        <end position="436"/>
    </location>
</feature>
<evidence type="ECO:0000256" key="16">
    <source>
        <dbReference type="ARBA" id="ARBA00066879"/>
    </source>
</evidence>
<dbReference type="EMBL" id="LQPZ01000012">
    <property type="protein sequence ID" value="ORX07258.1"/>
    <property type="molecule type" value="Genomic_DNA"/>
</dbReference>
<comment type="subcellular location">
    <subcellularLocation>
        <location evidence="3">Cytoplasm</location>
    </subcellularLocation>
</comment>
<dbReference type="Pfam" id="PF10150">
    <property type="entry name" value="RNase_E_G"/>
    <property type="match status" value="1"/>
</dbReference>
<keyword evidence="9" id="KW-0479">Metal-binding</keyword>
<dbReference type="FunFam" id="2.40.50.140:FF:000066">
    <property type="entry name" value="Ribonuclease E"/>
    <property type="match status" value="1"/>
</dbReference>
<feature type="compositionally biased region" description="Polar residues" evidence="18">
    <location>
        <begin position="1"/>
        <end position="13"/>
    </location>
</feature>
<feature type="region of interest" description="Disordered" evidence="18">
    <location>
        <begin position="1"/>
        <end position="21"/>
    </location>
</feature>
<dbReference type="InterPro" id="IPR004659">
    <property type="entry name" value="RNase_E/G"/>
</dbReference>
<evidence type="ECO:0000256" key="1">
    <source>
        <dbReference type="ARBA" id="ARBA00001946"/>
    </source>
</evidence>
<comment type="similarity">
    <text evidence="4">Belongs to the RNase E/G family.</text>
</comment>
<dbReference type="GO" id="GO:0005737">
    <property type="term" value="C:cytoplasm"/>
    <property type="evidence" value="ECO:0007669"/>
    <property type="project" value="UniProtKB-SubCell"/>
</dbReference>
<feature type="compositionally biased region" description="Gly residues" evidence="18">
    <location>
        <begin position="215"/>
        <end position="226"/>
    </location>
</feature>
<keyword evidence="10" id="KW-0699">rRNA-binding</keyword>
<evidence type="ECO:0000256" key="6">
    <source>
        <dbReference type="ARBA" id="ARBA00022552"/>
    </source>
</evidence>
<comment type="caution">
    <text evidence="20">The sequence shown here is derived from an EMBL/GenBank/DDBJ whole genome shotgun (WGS) entry which is preliminary data.</text>
</comment>
<evidence type="ECO:0000313" key="21">
    <source>
        <dbReference type="Proteomes" id="UP000193090"/>
    </source>
</evidence>
<feature type="compositionally biased region" description="Acidic residues" evidence="18">
    <location>
        <begin position="182"/>
        <end position="213"/>
    </location>
</feature>
<dbReference type="AlphaFoldDB" id="A0A1X2ENJ1"/>
<dbReference type="GO" id="GO:0019843">
    <property type="term" value="F:rRNA binding"/>
    <property type="evidence" value="ECO:0007669"/>
    <property type="project" value="UniProtKB-KW"/>
</dbReference>
<comment type="cofactor">
    <cofactor evidence="1">
        <name>Mg(2+)</name>
        <dbReference type="ChEBI" id="CHEBI:18420"/>
    </cofactor>
</comment>
<evidence type="ECO:0000256" key="14">
    <source>
        <dbReference type="ARBA" id="ARBA00022884"/>
    </source>
</evidence>
<keyword evidence="12" id="KW-0862">Zinc</keyword>
<keyword evidence="21" id="KW-1185">Reference proteome</keyword>
<dbReference type="STRING" id="1798.AWC30_00445"/>
<feature type="compositionally biased region" description="Basic residues" evidence="18">
    <location>
        <begin position="160"/>
        <end position="172"/>
    </location>
</feature>
<keyword evidence="6" id="KW-0698">rRNA processing</keyword>
<dbReference type="SUPFAM" id="SSF50249">
    <property type="entry name" value="Nucleic acid-binding proteins"/>
    <property type="match status" value="1"/>
</dbReference>
<dbReference type="CDD" id="cd04453">
    <property type="entry name" value="S1_RNase_E"/>
    <property type="match status" value="1"/>
</dbReference>
<organism evidence="20 21">
    <name type="scientific">Mycolicibacillus trivialis</name>
    <dbReference type="NCBI Taxonomy" id="1798"/>
    <lineage>
        <taxon>Bacteria</taxon>
        <taxon>Bacillati</taxon>
        <taxon>Actinomycetota</taxon>
        <taxon>Actinomycetes</taxon>
        <taxon>Mycobacteriales</taxon>
        <taxon>Mycobacteriaceae</taxon>
        <taxon>Mycolicibacillus</taxon>
    </lineage>
</organism>
<dbReference type="InterPro" id="IPR012340">
    <property type="entry name" value="NA-bd_OB-fold"/>
</dbReference>
<dbReference type="PANTHER" id="PTHR30001:SF0">
    <property type="entry name" value="RIBONUCLEASE G"/>
    <property type="match status" value="1"/>
</dbReference>
<keyword evidence="11" id="KW-0378">Hydrolase</keyword>
<evidence type="ECO:0000256" key="3">
    <source>
        <dbReference type="ARBA" id="ARBA00004496"/>
    </source>
</evidence>
<evidence type="ECO:0000313" key="20">
    <source>
        <dbReference type="EMBL" id="ORX07258.1"/>
    </source>
</evidence>
<dbReference type="GO" id="GO:0008995">
    <property type="term" value="F:ribonuclease E activity"/>
    <property type="evidence" value="ECO:0007669"/>
    <property type="project" value="UniProtKB-EC"/>
</dbReference>
<evidence type="ECO:0000256" key="9">
    <source>
        <dbReference type="ARBA" id="ARBA00022723"/>
    </source>
</evidence>
<keyword evidence="13" id="KW-0460">Magnesium</keyword>
<dbReference type="GO" id="GO:0008033">
    <property type="term" value="P:tRNA processing"/>
    <property type="evidence" value="ECO:0007669"/>
    <property type="project" value="UniProtKB-KW"/>
</dbReference>
<dbReference type="Gene3D" id="1.10.10.2480">
    <property type="match status" value="1"/>
</dbReference>
<evidence type="ECO:0000256" key="10">
    <source>
        <dbReference type="ARBA" id="ARBA00022730"/>
    </source>
</evidence>
<feature type="compositionally biased region" description="Low complexity" evidence="18">
    <location>
        <begin position="75"/>
        <end position="89"/>
    </location>
</feature>
<evidence type="ECO:0000256" key="13">
    <source>
        <dbReference type="ARBA" id="ARBA00022842"/>
    </source>
</evidence>
<feature type="compositionally biased region" description="Basic residues" evidence="18">
    <location>
        <begin position="228"/>
        <end position="239"/>
    </location>
</feature>
<evidence type="ECO:0000256" key="11">
    <source>
        <dbReference type="ARBA" id="ARBA00022801"/>
    </source>
</evidence>
<proteinExistence type="inferred from homology"/>
<gene>
    <name evidence="20" type="ORF">AWC30_00445</name>
</gene>
<keyword evidence="14" id="KW-0694">RNA-binding</keyword>
<feature type="compositionally biased region" description="Low complexity" evidence="18">
    <location>
        <begin position="807"/>
        <end position="826"/>
    </location>
</feature>
<evidence type="ECO:0000256" key="12">
    <source>
        <dbReference type="ARBA" id="ARBA00022833"/>
    </source>
</evidence>
<dbReference type="EC" id="3.1.26.12" evidence="16"/>
<feature type="compositionally biased region" description="Acidic residues" evidence="18">
    <location>
        <begin position="141"/>
        <end position="154"/>
    </location>
</feature>
<evidence type="ECO:0000256" key="17">
    <source>
        <dbReference type="ARBA" id="ARBA00072999"/>
    </source>
</evidence>
<evidence type="ECO:0000256" key="8">
    <source>
        <dbReference type="ARBA" id="ARBA00022694"/>
    </source>
</evidence>
<feature type="region of interest" description="Disordered" evidence="18">
    <location>
        <begin position="742"/>
        <end position="945"/>
    </location>
</feature>
<evidence type="ECO:0000256" key="18">
    <source>
        <dbReference type="SAM" id="MobiDB-lite"/>
    </source>
</evidence>
<reference evidence="20 21" key="1">
    <citation type="submission" date="2016-01" db="EMBL/GenBank/DDBJ databases">
        <title>The new phylogeny of the genus Mycobacterium.</title>
        <authorList>
            <person name="Tarcisio F."/>
            <person name="Conor M."/>
            <person name="Antonella G."/>
            <person name="Elisabetta G."/>
            <person name="Giulia F.S."/>
            <person name="Sara T."/>
            <person name="Anna F."/>
            <person name="Clotilde B."/>
            <person name="Roberto B."/>
            <person name="Veronica D.S."/>
            <person name="Fabio R."/>
            <person name="Monica P."/>
            <person name="Olivier J."/>
            <person name="Enrico T."/>
            <person name="Nicola S."/>
        </authorList>
    </citation>
    <scope>NUCLEOTIDE SEQUENCE [LARGE SCALE GENOMIC DNA]</scope>
    <source>
        <strain evidence="20 21">DSM 44153</strain>
    </source>
</reference>
<comment type="cofactor">
    <cofactor evidence="2">
        <name>Zn(2+)</name>
        <dbReference type="ChEBI" id="CHEBI:29105"/>
    </cofactor>
</comment>
<accession>A0A1X2ENJ1</accession>
<evidence type="ECO:0000256" key="2">
    <source>
        <dbReference type="ARBA" id="ARBA00001947"/>
    </source>
</evidence>
<dbReference type="PANTHER" id="PTHR30001">
    <property type="entry name" value="RIBONUCLEASE"/>
    <property type="match status" value="1"/>
</dbReference>
<dbReference type="SMART" id="SM00316">
    <property type="entry name" value="S1"/>
    <property type="match status" value="1"/>
</dbReference>
<evidence type="ECO:0000256" key="7">
    <source>
        <dbReference type="ARBA" id="ARBA00022664"/>
    </source>
</evidence>
<protein>
    <recommendedName>
        <fullName evidence="17">Ribonuclease E</fullName>
        <ecNumber evidence="16">3.1.26.12</ecNumber>
    </recommendedName>
</protein>
<sequence length="945" mass="101521">MSDDVQSVSSSEAATEAHDLPEKLRVHSLARVLGTTSRRVLDALADLDGRIRSAHSSVDRVDAVRVRDLLTAPEVAAEPDPAVPEVVTAESEEPESRLMLETAPAQAELMPLFVAPEPVPAAKAGAATTGDGDTRDTRDSDDSDDGDDSDDSDDGDRPAGRRRRRGRRGRGRGRGEQGGADDTGDSGDDAAADSDDKNDADDGDDDTGDDDTGDNGNGDNGAGEGGSSRRRRRRRRRKGGSGDDNDDNGGDDPPNTVVHERSPRSKDSEIQGINGSTRLEAKRQRRRDGRDAGRRRPPVLSEAEFLARRESVERTMVVRDKVRSEAPHEGTRYTQIAVLEDGIVVEHFVTSGASTSLVGNIYLGVVQNVLPSMEAAFVDIGRGRNGVLYAGEVNWEAAGLGGANRKIEQALKPGDYVVVQVSKDPVGHKGARLTTQVSLAGRYLVYVPGASSTGISRKLPDTERQRLKQILREVVPSDAGVIIRTASEGIKEDDIRADVNRLQERWNQIDATAKETQKKAAGAAVALYEEPDVLVKVIRDLFNEDFSRLIVAGDEAWGTITGYMDSVAPELLAKVDKYEPPSGPDGQPGPDVFAVHRIDEQLTKAMDRKVWLPSGGTLVIDRTEAMTVVDVNTGKFTGAGGNLEETVTKNNLEAAEEIVRQLRLRDIGGIVVIDFIDMVLESNRDLVLRRLTEALARDRTRHQVSEVTSLGLVQLTRKRLGTGLIEAFSSTCPHCAGRGITLHSDPVESGSAAGRRSESGGRRGRRSRRGRAEEPAVAKVPAHTAGEHPMFKAMAAAQAAEDEAEAEPTGATAAEPDAEDTAAAAAGGRGGRRRAGTGHAGRGYTGEADENDELDPADDADDEDTDDAEDTEDEFEDDTSADFDEFDDFEDDAEDYGDAEDDSDEDTEDAADSDEDDPDEDSGGGHRPRRRRAAARPAGPPRHEL</sequence>
<dbReference type="GO" id="GO:0006397">
    <property type="term" value="P:mRNA processing"/>
    <property type="evidence" value="ECO:0007669"/>
    <property type="project" value="UniProtKB-KW"/>
</dbReference>
<dbReference type="InterPro" id="IPR003029">
    <property type="entry name" value="S1_domain"/>
</dbReference>
<feature type="compositionally biased region" description="Acidic residues" evidence="18">
    <location>
        <begin position="847"/>
        <end position="922"/>
    </location>
</feature>
<evidence type="ECO:0000256" key="4">
    <source>
        <dbReference type="ARBA" id="ARBA00005522"/>
    </source>
</evidence>
<keyword evidence="5" id="KW-0963">Cytoplasm</keyword>
<dbReference type="Proteomes" id="UP000193090">
    <property type="component" value="Unassembled WGS sequence"/>
</dbReference>